<name>A0A398ADB3_BRACM</name>
<gene>
    <name evidence="3" type="ORF">BRARA_B01926</name>
</gene>
<dbReference type="InterPro" id="IPR011333">
    <property type="entry name" value="SKP1/BTB/POZ_sf"/>
</dbReference>
<evidence type="ECO:0000313" key="3">
    <source>
        <dbReference type="EMBL" id="RID74848.1"/>
    </source>
</evidence>
<dbReference type="AlphaFoldDB" id="A0A398ADB3"/>
<dbReference type="InterPro" id="IPR036296">
    <property type="entry name" value="SKP1-like_dim_sf"/>
</dbReference>
<dbReference type="Gene3D" id="3.30.710.10">
    <property type="entry name" value="Potassium Channel Kv1.1, Chain A"/>
    <property type="match status" value="1"/>
</dbReference>
<dbReference type="PANTHER" id="PTHR11165">
    <property type="entry name" value="SKP1"/>
    <property type="match status" value="1"/>
</dbReference>
<reference evidence="3 4" key="1">
    <citation type="submission" date="2018-06" db="EMBL/GenBank/DDBJ databases">
        <title>WGS assembly of Brassica rapa FPsc.</title>
        <authorList>
            <person name="Bowman J."/>
            <person name="Kohchi T."/>
            <person name="Yamato K."/>
            <person name="Jenkins J."/>
            <person name="Shu S."/>
            <person name="Ishizaki K."/>
            <person name="Yamaoka S."/>
            <person name="Nishihama R."/>
            <person name="Nakamura Y."/>
            <person name="Berger F."/>
            <person name="Adam C."/>
            <person name="Aki S."/>
            <person name="Althoff F."/>
            <person name="Araki T."/>
            <person name="Arteaga-Vazquez M."/>
            <person name="Balasubrmanian S."/>
            <person name="Bauer D."/>
            <person name="Boehm C."/>
            <person name="Briginshaw L."/>
            <person name="Caballero-Perez J."/>
            <person name="Catarino B."/>
            <person name="Chen F."/>
            <person name="Chiyoda S."/>
            <person name="Chovatia M."/>
            <person name="Davies K."/>
            <person name="Delmans M."/>
            <person name="Demura T."/>
            <person name="Dierschke T."/>
            <person name="Dolan L."/>
            <person name="Dorantes-Acosta A."/>
            <person name="Eklund D."/>
            <person name="Florent S."/>
            <person name="Flores-Sandoval E."/>
            <person name="Fujiyama A."/>
            <person name="Fukuzawa H."/>
            <person name="Galik B."/>
            <person name="Grimanelli D."/>
            <person name="Grimwood J."/>
            <person name="Grossniklaus U."/>
            <person name="Hamada T."/>
            <person name="Haseloff J."/>
            <person name="Hetherington A."/>
            <person name="Higo A."/>
            <person name="Hirakawa Y."/>
            <person name="Hundley H."/>
            <person name="Ikeda Y."/>
            <person name="Inoue K."/>
            <person name="Inoue S."/>
            <person name="Ishida S."/>
            <person name="Jia Q."/>
            <person name="Kakita M."/>
            <person name="Kanazawa T."/>
            <person name="Kawai Y."/>
            <person name="Kawashima T."/>
            <person name="Kennedy M."/>
            <person name="Kinose K."/>
            <person name="Kinoshita T."/>
            <person name="Kohara Y."/>
            <person name="Koide E."/>
            <person name="Komatsu K."/>
            <person name="Kopischke S."/>
            <person name="Kubo M."/>
            <person name="Kyozuka J."/>
            <person name="Lagercrantz U."/>
            <person name="Lin S."/>
            <person name="Lindquist E."/>
            <person name="Lipzen A."/>
            <person name="Lu C."/>
            <person name="Luna E."/>
            <person name="Martienssen R."/>
            <person name="Minamino N."/>
            <person name="Mizutani M."/>
            <person name="Mizutani M."/>
            <person name="Mochizuki N."/>
            <person name="Monte I."/>
            <person name="Mosher R."/>
            <person name="Nagasaki H."/>
            <person name="Nakagami H."/>
            <person name="Naramoto S."/>
            <person name="Nishitani K."/>
            <person name="Ohtani M."/>
            <person name="Okamoto T."/>
            <person name="Okumura M."/>
            <person name="Phillips J."/>
            <person name="Pollak B."/>
            <person name="Reinders A."/>
            <person name="Roevekamp M."/>
            <person name="Sano R."/>
            <person name="Sawa S."/>
            <person name="Schmid M."/>
            <person name="Shirakawa M."/>
            <person name="Solano R."/>
            <person name="Spunde A."/>
            <person name="Suetsugu N."/>
            <person name="Sugano S."/>
            <person name="Sugiyama A."/>
            <person name="Sun R."/>
            <person name="Suzuki Y."/>
            <person name="Takenaka M."/>
            <person name="Takezawa D."/>
            <person name="Tomogane H."/>
            <person name="Tsuzuki M."/>
            <person name="Ueda T."/>
            <person name="Umeda M."/>
            <person name="Ward J."/>
            <person name="Watanabe Y."/>
            <person name="Yazaki K."/>
            <person name="Yokoyama R."/>
            <person name="Yoshitake Y."/>
            <person name="Yotsui I."/>
            <person name="Zachgo S."/>
            <person name="Schmutz J."/>
        </authorList>
    </citation>
    <scope>NUCLEOTIDE SEQUENCE [LARGE SCALE GENOMIC DNA]</scope>
    <source>
        <strain evidence="4">cv. B-3</strain>
    </source>
</reference>
<dbReference type="InterPro" id="IPR016897">
    <property type="entry name" value="SKP1"/>
</dbReference>
<dbReference type="GO" id="GO:0016567">
    <property type="term" value="P:protein ubiquitination"/>
    <property type="evidence" value="ECO:0007669"/>
    <property type="project" value="UniProtKB-UniPathway"/>
</dbReference>
<dbReference type="Proteomes" id="UP000264353">
    <property type="component" value="Chromosome A2"/>
</dbReference>
<dbReference type="Pfam" id="PF01466">
    <property type="entry name" value="Skp1"/>
    <property type="match status" value="1"/>
</dbReference>
<dbReference type="SUPFAM" id="SSF81382">
    <property type="entry name" value="Skp1 dimerisation domain-like"/>
    <property type="match status" value="1"/>
</dbReference>
<evidence type="ECO:0000256" key="1">
    <source>
        <dbReference type="ARBA" id="ARBA00004906"/>
    </source>
</evidence>
<sequence>MKEVKDKEKAIDDEWDKANTSEKDIYGNTEDTELKNWDSEFVKAANYLSITGLLNPTCKTVADMMIGKTPEEMRTHFNINNNMGL</sequence>
<dbReference type="InterPro" id="IPR016072">
    <property type="entry name" value="Skp1_comp_dimer"/>
</dbReference>
<dbReference type="GO" id="GO:0006511">
    <property type="term" value="P:ubiquitin-dependent protein catabolic process"/>
    <property type="evidence" value="ECO:0007669"/>
    <property type="project" value="InterPro"/>
</dbReference>
<accession>A0A398ADB3</accession>
<comment type="pathway">
    <text evidence="1">Protein modification; protein ubiquitination.</text>
</comment>
<evidence type="ECO:0000259" key="2">
    <source>
        <dbReference type="Pfam" id="PF01466"/>
    </source>
</evidence>
<feature type="domain" description="SKP1 component dimerisation" evidence="2">
    <location>
        <begin position="52"/>
        <end position="83"/>
    </location>
</feature>
<evidence type="ECO:0000313" key="4">
    <source>
        <dbReference type="Proteomes" id="UP000264353"/>
    </source>
</evidence>
<organism evidence="3 4">
    <name type="scientific">Brassica campestris</name>
    <name type="common">Field mustard</name>
    <dbReference type="NCBI Taxonomy" id="3711"/>
    <lineage>
        <taxon>Eukaryota</taxon>
        <taxon>Viridiplantae</taxon>
        <taxon>Streptophyta</taxon>
        <taxon>Embryophyta</taxon>
        <taxon>Tracheophyta</taxon>
        <taxon>Spermatophyta</taxon>
        <taxon>Magnoliopsida</taxon>
        <taxon>eudicotyledons</taxon>
        <taxon>Gunneridae</taxon>
        <taxon>Pentapetalae</taxon>
        <taxon>rosids</taxon>
        <taxon>malvids</taxon>
        <taxon>Brassicales</taxon>
        <taxon>Brassicaceae</taxon>
        <taxon>Brassiceae</taxon>
        <taxon>Brassica</taxon>
    </lineage>
</organism>
<protein>
    <recommendedName>
        <fullName evidence="2">SKP1 component dimerisation domain-containing protein</fullName>
    </recommendedName>
</protein>
<dbReference type="UniPathway" id="UPA00143"/>
<dbReference type="EMBL" id="CM010629">
    <property type="protein sequence ID" value="RID74848.1"/>
    <property type="molecule type" value="Genomic_DNA"/>
</dbReference>
<proteinExistence type="predicted"/>